<dbReference type="InterPro" id="IPR044837">
    <property type="entry name" value="REM16-like"/>
</dbReference>
<keyword evidence="2" id="KW-0805">Transcription regulation</keyword>
<name>A0A8T0NBR1_PANVG</name>
<evidence type="ECO:0000256" key="1">
    <source>
        <dbReference type="ARBA" id="ARBA00004123"/>
    </source>
</evidence>
<evidence type="ECO:0000256" key="3">
    <source>
        <dbReference type="ARBA" id="ARBA00023125"/>
    </source>
</evidence>
<evidence type="ECO:0000259" key="6">
    <source>
        <dbReference type="PROSITE" id="PS50863"/>
    </source>
</evidence>
<sequence length="286" mass="32773">MGKPRKGWREKDASDHWNNQTDDQCKRFFKVLIGDFRKRLVLPDKLALHFRGKIARSIKLESRSGHTFDVQVAKNSGRVVLQSGWESFVSAHGLKMLDFLVFKYDGISRMKVLIFDHSGCEKPLICSVTKNSINGGSTSSEEDEARSIPSCILPRGTSLTNVQNKKLEKKVQAICSEIPIYGCVIKKTNISGRSQNMRFTGEYSDAYLPFMKRTLTLHRHGKSWDVMCHLQVPSGQCKYQKLCKGWKRFARDNNLRVGDLCLFELLETKKYTMTVHVVREFVETET</sequence>
<keyword evidence="3" id="KW-0238">DNA-binding</keyword>
<dbReference type="AlphaFoldDB" id="A0A8T0NBR1"/>
<dbReference type="PANTHER" id="PTHR31391:SF121">
    <property type="entry name" value="B3 DOMAIN-CONTAINING PROTEIN OS08G0325100-RELATED"/>
    <property type="match status" value="1"/>
</dbReference>
<dbReference type="GO" id="GO:0005634">
    <property type="term" value="C:nucleus"/>
    <property type="evidence" value="ECO:0007669"/>
    <property type="project" value="UniProtKB-SubCell"/>
</dbReference>
<evidence type="ECO:0000256" key="5">
    <source>
        <dbReference type="ARBA" id="ARBA00023242"/>
    </source>
</evidence>
<keyword evidence="5" id="KW-0539">Nucleus</keyword>
<accession>A0A8T0NBR1</accession>
<protein>
    <recommendedName>
        <fullName evidence="6">TF-B3 domain-containing protein</fullName>
    </recommendedName>
</protein>
<dbReference type="Proteomes" id="UP000823388">
    <property type="component" value="Chromosome 9K"/>
</dbReference>
<comment type="caution">
    <text evidence="7">The sequence shown here is derived from an EMBL/GenBank/DDBJ whole genome shotgun (WGS) entry which is preliminary data.</text>
</comment>
<dbReference type="GO" id="GO:0003677">
    <property type="term" value="F:DNA binding"/>
    <property type="evidence" value="ECO:0007669"/>
    <property type="project" value="UniProtKB-KW"/>
</dbReference>
<evidence type="ECO:0000256" key="4">
    <source>
        <dbReference type="ARBA" id="ARBA00023163"/>
    </source>
</evidence>
<reference evidence="7" key="1">
    <citation type="submission" date="2020-05" db="EMBL/GenBank/DDBJ databases">
        <title>WGS assembly of Panicum virgatum.</title>
        <authorList>
            <person name="Lovell J.T."/>
            <person name="Jenkins J."/>
            <person name="Shu S."/>
            <person name="Juenger T.E."/>
            <person name="Schmutz J."/>
        </authorList>
    </citation>
    <scope>NUCLEOTIDE SEQUENCE</scope>
    <source>
        <strain evidence="7">AP13</strain>
    </source>
</reference>
<feature type="domain" description="TF-B3" evidence="6">
    <location>
        <begin position="182"/>
        <end position="281"/>
    </location>
</feature>
<dbReference type="Pfam" id="PF02362">
    <property type="entry name" value="B3"/>
    <property type="match status" value="2"/>
</dbReference>
<dbReference type="PROSITE" id="PS50863">
    <property type="entry name" value="B3"/>
    <property type="match status" value="2"/>
</dbReference>
<gene>
    <name evidence="7" type="ORF">PVAP13_9KG095500</name>
</gene>
<feature type="domain" description="TF-B3" evidence="6">
    <location>
        <begin position="25"/>
        <end position="118"/>
    </location>
</feature>
<dbReference type="SMART" id="SM01019">
    <property type="entry name" value="B3"/>
    <property type="match status" value="2"/>
</dbReference>
<dbReference type="EMBL" id="CM029053">
    <property type="protein sequence ID" value="KAG2547401.1"/>
    <property type="molecule type" value="Genomic_DNA"/>
</dbReference>
<dbReference type="CDD" id="cd10017">
    <property type="entry name" value="B3_DNA"/>
    <property type="match status" value="2"/>
</dbReference>
<dbReference type="InterPro" id="IPR003340">
    <property type="entry name" value="B3_DNA-bd"/>
</dbReference>
<dbReference type="PANTHER" id="PTHR31391">
    <property type="entry name" value="B3 DOMAIN-CONTAINING PROTEIN OS11G0197600-RELATED"/>
    <property type="match status" value="1"/>
</dbReference>
<evidence type="ECO:0000313" key="8">
    <source>
        <dbReference type="Proteomes" id="UP000823388"/>
    </source>
</evidence>
<evidence type="ECO:0000256" key="2">
    <source>
        <dbReference type="ARBA" id="ARBA00023015"/>
    </source>
</evidence>
<dbReference type="InterPro" id="IPR015300">
    <property type="entry name" value="DNA-bd_pseudobarrel_sf"/>
</dbReference>
<evidence type="ECO:0000313" key="7">
    <source>
        <dbReference type="EMBL" id="KAG2547401.1"/>
    </source>
</evidence>
<keyword evidence="8" id="KW-1185">Reference proteome</keyword>
<organism evidence="7 8">
    <name type="scientific">Panicum virgatum</name>
    <name type="common">Blackwell switchgrass</name>
    <dbReference type="NCBI Taxonomy" id="38727"/>
    <lineage>
        <taxon>Eukaryota</taxon>
        <taxon>Viridiplantae</taxon>
        <taxon>Streptophyta</taxon>
        <taxon>Embryophyta</taxon>
        <taxon>Tracheophyta</taxon>
        <taxon>Spermatophyta</taxon>
        <taxon>Magnoliopsida</taxon>
        <taxon>Liliopsida</taxon>
        <taxon>Poales</taxon>
        <taxon>Poaceae</taxon>
        <taxon>PACMAD clade</taxon>
        <taxon>Panicoideae</taxon>
        <taxon>Panicodae</taxon>
        <taxon>Paniceae</taxon>
        <taxon>Panicinae</taxon>
        <taxon>Panicum</taxon>
        <taxon>Panicum sect. Hiantes</taxon>
    </lineage>
</organism>
<keyword evidence="4" id="KW-0804">Transcription</keyword>
<comment type="subcellular location">
    <subcellularLocation>
        <location evidence="1">Nucleus</location>
    </subcellularLocation>
</comment>
<dbReference type="Gene3D" id="2.40.330.10">
    <property type="entry name" value="DNA-binding pseudobarrel domain"/>
    <property type="match status" value="2"/>
</dbReference>
<dbReference type="SUPFAM" id="SSF101936">
    <property type="entry name" value="DNA-binding pseudobarrel domain"/>
    <property type="match status" value="2"/>
</dbReference>
<proteinExistence type="predicted"/>